<dbReference type="PROSITE" id="PS50089">
    <property type="entry name" value="ZF_RING_2"/>
    <property type="match status" value="1"/>
</dbReference>
<feature type="compositionally biased region" description="Basic residues" evidence="5">
    <location>
        <begin position="899"/>
        <end position="909"/>
    </location>
</feature>
<dbReference type="EnsemblPlants" id="evm.model.09.554">
    <property type="protein sequence ID" value="cds.evm.model.09.554"/>
    <property type="gene ID" value="evm.TU.09.554"/>
</dbReference>
<feature type="domain" description="RING-type" evidence="6">
    <location>
        <begin position="978"/>
        <end position="1018"/>
    </location>
</feature>
<dbReference type="Gene3D" id="3.60.10.10">
    <property type="entry name" value="Endonuclease/exonuclease/phosphatase"/>
    <property type="match status" value="1"/>
</dbReference>
<feature type="region of interest" description="Disordered" evidence="5">
    <location>
        <begin position="1199"/>
        <end position="1222"/>
    </location>
</feature>
<dbReference type="SUPFAM" id="SSF57850">
    <property type="entry name" value="RING/U-box"/>
    <property type="match status" value="1"/>
</dbReference>
<feature type="compositionally biased region" description="Basic and acidic residues" evidence="5">
    <location>
        <begin position="1131"/>
        <end position="1143"/>
    </location>
</feature>
<name>A0A803QGM1_CANSA</name>
<evidence type="ECO:0000256" key="5">
    <source>
        <dbReference type="SAM" id="MobiDB-lite"/>
    </source>
</evidence>
<dbReference type="InterPro" id="IPR036691">
    <property type="entry name" value="Endo/exonu/phosph_ase_sf"/>
</dbReference>
<dbReference type="CDD" id="cd01650">
    <property type="entry name" value="RT_nLTR_like"/>
    <property type="match status" value="1"/>
</dbReference>
<dbReference type="EMBL" id="UZAU01000734">
    <property type="status" value="NOT_ANNOTATED_CDS"/>
    <property type="molecule type" value="Genomic_DNA"/>
</dbReference>
<dbReference type="Proteomes" id="UP000596661">
    <property type="component" value="Chromosome 9"/>
</dbReference>
<accession>A0A803QGM1</accession>
<evidence type="ECO:0000313" key="8">
    <source>
        <dbReference type="EnsemblPlants" id="cds.evm.model.09.554"/>
    </source>
</evidence>
<feature type="compositionally biased region" description="Acidic residues" evidence="5">
    <location>
        <begin position="1118"/>
        <end position="1127"/>
    </location>
</feature>
<dbReference type="SMART" id="SM00184">
    <property type="entry name" value="RING"/>
    <property type="match status" value="1"/>
</dbReference>
<reference evidence="8" key="1">
    <citation type="submission" date="2018-11" db="EMBL/GenBank/DDBJ databases">
        <authorList>
            <person name="Grassa J C."/>
        </authorList>
    </citation>
    <scope>NUCLEOTIDE SEQUENCE [LARGE SCALE GENOMIC DNA]</scope>
</reference>
<dbReference type="Gramene" id="evm.model.09.554">
    <property type="protein sequence ID" value="cds.evm.model.09.554"/>
    <property type="gene ID" value="evm.TU.09.554"/>
</dbReference>
<feature type="region of interest" description="Disordered" evidence="5">
    <location>
        <begin position="1076"/>
        <end position="1177"/>
    </location>
</feature>
<dbReference type="InterPro" id="IPR013083">
    <property type="entry name" value="Znf_RING/FYVE/PHD"/>
</dbReference>
<dbReference type="CDD" id="cd16531">
    <property type="entry name" value="RING-HC_RING1-like"/>
    <property type="match status" value="1"/>
</dbReference>
<keyword evidence="9" id="KW-1185">Reference proteome</keyword>
<dbReference type="Pfam" id="PF00078">
    <property type="entry name" value="RVT_1"/>
    <property type="match status" value="1"/>
</dbReference>
<dbReference type="Gene3D" id="3.30.70.2630">
    <property type="match status" value="1"/>
</dbReference>
<dbReference type="GO" id="GO:0008270">
    <property type="term" value="F:zinc ion binding"/>
    <property type="evidence" value="ECO:0007669"/>
    <property type="project" value="UniProtKB-KW"/>
</dbReference>
<feature type="compositionally biased region" description="Basic residues" evidence="5">
    <location>
        <begin position="1144"/>
        <end position="1153"/>
    </location>
</feature>
<dbReference type="PANTHER" id="PTHR46537:SF3">
    <property type="entry name" value="E3 UBIQUITIN-PROTEIN LIGASE RING1A"/>
    <property type="match status" value="1"/>
</dbReference>
<dbReference type="PROSITE" id="PS50878">
    <property type="entry name" value="RT_POL"/>
    <property type="match status" value="1"/>
</dbReference>
<keyword evidence="1" id="KW-0479">Metal-binding</keyword>
<evidence type="ECO:0000259" key="6">
    <source>
        <dbReference type="PROSITE" id="PS50089"/>
    </source>
</evidence>
<proteinExistence type="predicted"/>
<reference evidence="8" key="2">
    <citation type="submission" date="2021-03" db="UniProtKB">
        <authorList>
            <consortium name="EnsemblPlants"/>
        </authorList>
    </citation>
    <scope>IDENTIFICATION</scope>
</reference>
<feature type="region of interest" description="Disordered" evidence="5">
    <location>
        <begin position="899"/>
        <end position="960"/>
    </location>
</feature>
<feature type="compositionally biased region" description="Low complexity" evidence="5">
    <location>
        <begin position="1157"/>
        <end position="1166"/>
    </location>
</feature>
<dbReference type="InterPro" id="IPR001841">
    <property type="entry name" value="Znf_RING"/>
</dbReference>
<dbReference type="Gene3D" id="3.30.40.10">
    <property type="entry name" value="Zinc/RING finger domain, C3HC4 (zinc finger)"/>
    <property type="match status" value="1"/>
</dbReference>
<protein>
    <recommendedName>
        <fullName evidence="10">RING-type domain-containing protein</fullName>
    </recommendedName>
</protein>
<feature type="region of interest" description="Disordered" evidence="5">
    <location>
        <begin position="1"/>
        <end position="39"/>
    </location>
</feature>
<dbReference type="Gene3D" id="3.10.10.20">
    <property type="match status" value="1"/>
</dbReference>
<dbReference type="InterPro" id="IPR043502">
    <property type="entry name" value="DNA/RNA_pol_sf"/>
</dbReference>
<dbReference type="PROSITE" id="PS00518">
    <property type="entry name" value="ZF_RING_1"/>
    <property type="match status" value="1"/>
</dbReference>
<feature type="compositionally biased region" description="Polar residues" evidence="5">
    <location>
        <begin position="1210"/>
        <end position="1222"/>
    </location>
</feature>
<dbReference type="InterPro" id="IPR000477">
    <property type="entry name" value="RT_dom"/>
</dbReference>
<dbReference type="InterPro" id="IPR044592">
    <property type="entry name" value="RING1A/B"/>
</dbReference>
<dbReference type="PANTHER" id="PTHR46537">
    <property type="entry name" value="OS11G0578200 PROTEIN"/>
    <property type="match status" value="1"/>
</dbReference>
<dbReference type="Gene3D" id="1.10.10.2210">
    <property type="match status" value="1"/>
</dbReference>
<dbReference type="Pfam" id="PF13923">
    <property type="entry name" value="zf-C3HC4_2"/>
    <property type="match status" value="1"/>
</dbReference>
<evidence type="ECO:0000313" key="9">
    <source>
        <dbReference type="Proteomes" id="UP000596661"/>
    </source>
</evidence>
<keyword evidence="2 4" id="KW-0863">Zinc-finger</keyword>
<evidence type="ECO:0000256" key="3">
    <source>
        <dbReference type="ARBA" id="ARBA00022833"/>
    </source>
</evidence>
<feature type="domain" description="Reverse transcriptase" evidence="7">
    <location>
        <begin position="506"/>
        <end position="784"/>
    </location>
</feature>
<evidence type="ECO:0008006" key="10">
    <source>
        <dbReference type="Google" id="ProtNLM"/>
    </source>
</evidence>
<dbReference type="SUPFAM" id="SSF56672">
    <property type="entry name" value="DNA/RNA polymerases"/>
    <property type="match status" value="1"/>
</dbReference>
<dbReference type="InterPro" id="IPR017907">
    <property type="entry name" value="Znf_RING_CS"/>
</dbReference>
<dbReference type="SUPFAM" id="SSF56219">
    <property type="entry name" value="DNase I-like"/>
    <property type="match status" value="1"/>
</dbReference>
<feature type="compositionally biased region" description="Acidic residues" evidence="5">
    <location>
        <begin position="928"/>
        <end position="937"/>
    </location>
</feature>
<keyword evidence="3" id="KW-0862">Zinc</keyword>
<evidence type="ECO:0000256" key="1">
    <source>
        <dbReference type="ARBA" id="ARBA00022723"/>
    </source>
</evidence>
<sequence>MAKTRSKVQGRQPTAMKTRKVRKKGPVSTADVKETKSMDEVLGIEPIHFTDEETVEEGDGHEPDADLFQAPLSPKSSLRSIQRQEEIRADFATFMEENAQCNSNISQGKTPIPPILGSGNIQRNLDNSFKNLEKEKVKITDEDIEEEVNFWKSAIVCYVLGANPPLSVIDGFARRVWKDRIDKLENLELKYWGERSLFKIIGQLGKPFMVDSNTKERDLHGFNTSVGVKYEWKPVLCEHCKRMGHQTSECRKKAGGKQAWVVKKKPEEVPGTNKGQAAELDGFQMVQKGWKPKESKQPAITVTGNAYQILEETDMEATIENRNKIEVGRKELWKELMHVAQNDSWLVMGDCNDILAKEERIGNRVKYRPSKDFIDCVSNCLLEDVKSCGNFYTWSNKQQGDDRIFSKIDRAMANLSWMDMFPNAEVNFMNEEMMDHTPAVMTFYDTAPSGKKPFRYFKMSTHVKKSNLLFLQYQESKPRVRMGTQVTFFQDSWELIQEDLCAAVQNFWHSGQILKEINSIVLTLIPKVKCPNTVSDCRPIACCNVIYKVATKVICSRLKHVLSELVAQNHGGFVQGRFTEHNIMICQDLIRSYGRRNTKPSCMIKLDLQKAYDTIEWDFLEEMLRAFKFPNKFITLIMNCVRTPKFSIMFNGTMHGFFESKRGLRQGDPLSPLLFVLGMEYLSRIMTKIGQKQEFKFHERCGSLQLNHLSFANDVLLFCHGDFKSVYFMMQGLKLFSLTSGLQPNPSKSAFYCSGMQEAEIQRIINATGFGRQVLPFKYLGIPICLRRFQGKNGQSTMQGAGLVAWEKVCSPKKEGGFGFRKIPEWNQAALYNTLFAGSKTMAAMGLTIQLNAAAGERDKKSKVVKLQEEEADIQMTIEELSVNKNYDYQNEAVSFRTKKWQGVHHQPRKDRGEKLQLTVKKRSHDASEDDPMESNQEDSHEQPGDEEESDRSPSSSSGDKDEFIIVKLAEIRKEVQCPICLGIIRKTRTVMECLHRFCRECIDKSMRLGNNECPACRTHCASRRSLRDDPNYDALISALYPDIDKYEEEELAFHEEEKARNKQIQATIAQTLRRQSEALGRKKTNAKSTAAAFVRRSQGSYRNLRGRRNSRTAAENQESDDNEDANGNDGSKDSSSADERTEHRPKRSKRWGGGRYSQSSSAAAGADGGGDENDSEVNREIIGASYSFVGSSERLAWGKGGMRSHTRHGSNTSGNGKNTRNIRLSKLGDYLRNSEESNDELDIHLVLVSIDEDKIPSLQRPYLCCRPTLSVRHLSEYVALQTALKADEVEIYLAKQHDEKFDPSILAKISVLKSNISESKEKLQVLREEETLAELKIHSFTCGYMLLAYQKKWSSKWQS</sequence>
<evidence type="ECO:0000259" key="7">
    <source>
        <dbReference type="PROSITE" id="PS50878"/>
    </source>
</evidence>
<organism evidence="8 9">
    <name type="scientific">Cannabis sativa</name>
    <name type="common">Hemp</name>
    <name type="synonym">Marijuana</name>
    <dbReference type="NCBI Taxonomy" id="3483"/>
    <lineage>
        <taxon>Eukaryota</taxon>
        <taxon>Viridiplantae</taxon>
        <taxon>Streptophyta</taxon>
        <taxon>Embryophyta</taxon>
        <taxon>Tracheophyta</taxon>
        <taxon>Spermatophyta</taxon>
        <taxon>Magnoliopsida</taxon>
        <taxon>eudicotyledons</taxon>
        <taxon>Gunneridae</taxon>
        <taxon>Pentapetalae</taxon>
        <taxon>rosids</taxon>
        <taxon>fabids</taxon>
        <taxon>Rosales</taxon>
        <taxon>Cannabaceae</taxon>
        <taxon>Cannabis</taxon>
    </lineage>
</organism>
<evidence type="ECO:0000256" key="4">
    <source>
        <dbReference type="PROSITE-ProRule" id="PRU00175"/>
    </source>
</evidence>
<evidence type="ECO:0000256" key="2">
    <source>
        <dbReference type="ARBA" id="ARBA00022771"/>
    </source>
</evidence>